<gene>
    <name evidence="2" type="ORF">THAOC_23283</name>
</gene>
<dbReference type="AlphaFoldDB" id="K0SDQ7"/>
<sequence length="193" mass="20744">MDVSGLDLRGGLEGVDSTASLLPSNSAHGGVRHEPSPSGSAALNHFVSVITPRLRRLGLVEELCEIARVTVGTEDHGWMRMGPVLEGPRWRRSGHQVANFQRHGRVDWGREITRGRWGHKGVTPYSCRSRAGEALGGPKMLPNDDPSCRPAPVRTTSAAIELGLAAIGLTFTSRPLGLSCDSVPFVRESIHGN</sequence>
<dbReference type="EMBL" id="AGNL01030572">
    <property type="protein sequence ID" value="EJK56762.1"/>
    <property type="molecule type" value="Genomic_DNA"/>
</dbReference>
<evidence type="ECO:0000313" key="2">
    <source>
        <dbReference type="EMBL" id="EJK56762.1"/>
    </source>
</evidence>
<evidence type="ECO:0000313" key="3">
    <source>
        <dbReference type="Proteomes" id="UP000266841"/>
    </source>
</evidence>
<feature type="compositionally biased region" description="Polar residues" evidence="1">
    <location>
        <begin position="17"/>
        <end position="27"/>
    </location>
</feature>
<proteinExistence type="predicted"/>
<evidence type="ECO:0000256" key="1">
    <source>
        <dbReference type="SAM" id="MobiDB-lite"/>
    </source>
</evidence>
<dbReference type="Proteomes" id="UP000266841">
    <property type="component" value="Unassembled WGS sequence"/>
</dbReference>
<protein>
    <submittedName>
        <fullName evidence="2">Uncharacterized protein</fullName>
    </submittedName>
</protein>
<comment type="caution">
    <text evidence="2">The sequence shown here is derived from an EMBL/GenBank/DDBJ whole genome shotgun (WGS) entry which is preliminary data.</text>
</comment>
<reference evidence="2 3" key="1">
    <citation type="journal article" date="2012" name="Genome Biol.">
        <title>Genome and low-iron response of an oceanic diatom adapted to chronic iron limitation.</title>
        <authorList>
            <person name="Lommer M."/>
            <person name="Specht M."/>
            <person name="Roy A.S."/>
            <person name="Kraemer L."/>
            <person name="Andreson R."/>
            <person name="Gutowska M.A."/>
            <person name="Wolf J."/>
            <person name="Bergner S.V."/>
            <person name="Schilhabel M.B."/>
            <person name="Klostermeier U.C."/>
            <person name="Beiko R.G."/>
            <person name="Rosenstiel P."/>
            <person name="Hippler M."/>
            <person name="Laroche J."/>
        </authorList>
    </citation>
    <scope>NUCLEOTIDE SEQUENCE [LARGE SCALE GENOMIC DNA]</scope>
    <source>
        <strain evidence="2 3">CCMP1005</strain>
    </source>
</reference>
<feature type="region of interest" description="Disordered" evidence="1">
    <location>
        <begin position="17"/>
        <end position="38"/>
    </location>
</feature>
<name>K0SDQ7_THAOC</name>
<organism evidence="2 3">
    <name type="scientific">Thalassiosira oceanica</name>
    <name type="common">Marine diatom</name>
    <dbReference type="NCBI Taxonomy" id="159749"/>
    <lineage>
        <taxon>Eukaryota</taxon>
        <taxon>Sar</taxon>
        <taxon>Stramenopiles</taxon>
        <taxon>Ochrophyta</taxon>
        <taxon>Bacillariophyta</taxon>
        <taxon>Coscinodiscophyceae</taxon>
        <taxon>Thalassiosirophycidae</taxon>
        <taxon>Thalassiosirales</taxon>
        <taxon>Thalassiosiraceae</taxon>
        <taxon>Thalassiosira</taxon>
    </lineage>
</organism>
<keyword evidence="3" id="KW-1185">Reference proteome</keyword>
<accession>K0SDQ7</accession>